<proteinExistence type="predicted"/>
<dbReference type="EMBL" id="OU963912">
    <property type="protein sequence ID" value="CAH0401167.1"/>
    <property type="molecule type" value="Genomic_DNA"/>
</dbReference>
<keyword evidence="3" id="KW-1185">Reference proteome</keyword>
<dbReference type="Proteomes" id="UP001153292">
    <property type="component" value="Chromosome 19"/>
</dbReference>
<evidence type="ECO:0000256" key="1">
    <source>
        <dbReference type="SAM" id="SignalP"/>
    </source>
</evidence>
<keyword evidence="1" id="KW-0732">Signal</keyword>
<sequence length="123" mass="14149">MKLLIIAVAFAIPCVLAQTKSYTNKYDTVNLDQVLSNRRLLHAYIKCTLDKGKCTSEGRELKSHIAEALQNGCEKCTNAQRAGMKRVIKHLMTYEKAYWTQLVEKFDPAREYSQKYEKELSTL</sequence>
<dbReference type="PANTHER" id="PTHR11257:SF13">
    <property type="entry name" value="GEO07322P1"/>
    <property type="match status" value="1"/>
</dbReference>
<protein>
    <recommendedName>
        <fullName evidence="4">Chemosensory protein</fullName>
    </recommendedName>
</protein>
<organism evidence="2 3">
    <name type="scientific">Chilo suppressalis</name>
    <name type="common">Asiatic rice borer moth</name>
    <dbReference type="NCBI Taxonomy" id="168631"/>
    <lineage>
        <taxon>Eukaryota</taxon>
        <taxon>Metazoa</taxon>
        <taxon>Ecdysozoa</taxon>
        <taxon>Arthropoda</taxon>
        <taxon>Hexapoda</taxon>
        <taxon>Insecta</taxon>
        <taxon>Pterygota</taxon>
        <taxon>Neoptera</taxon>
        <taxon>Endopterygota</taxon>
        <taxon>Lepidoptera</taxon>
        <taxon>Glossata</taxon>
        <taxon>Ditrysia</taxon>
        <taxon>Pyraloidea</taxon>
        <taxon>Crambidae</taxon>
        <taxon>Crambinae</taxon>
        <taxon>Chilo</taxon>
    </lineage>
</organism>
<dbReference type="Pfam" id="PF03392">
    <property type="entry name" value="OS-D"/>
    <property type="match status" value="1"/>
</dbReference>
<evidence type="ECO:0000313" key="2">
    <source>
        <dbReference type="EMBL" id="CAH0401167.1"/>
    </source>
</evidence>
<gene>
    <name evidence="2" type="ORF">CHILSU_LOCUS4387</name>
</gene>
<feature type="signal peptide" evidence="1">
    <location>
        <begin position="1"/>
        <end position="17"/>
    </location>
</feature>
<accession>A0ABN8B5S8</accession>
<dbReference type="InterPro" id="IPR036682">
    <property type="entry name" value="OS_D_A10/PebIII_sf"/>
</dbReference>
<name>A0ABN8B5S8_CHISP</name>
<evidence type="ECO:0000313" key="3">
    <source>
        <dbReference type="Proteomes" id="UP001153292"/>
    </source>
</evidence>
<reference evidence="2" key="1">
    <citation type="submission" date="2021-12" db="EMBL/GenBank/DDBJ databases">
        <authorList>
            <person name="King R."/>
        </authorList>
    </citation>
    <scope>NUCLEOTIDE SEQUENCE</scope>
</reference>
<dbReference type="InterPro" id="IPR005055">
    <property type="entry name" value="A10/PebIII"/>
</dbReference>
<feature type="chain" id="PRO_5047438690" description="Chemosensory protein" evidence="1">
    <location>
        <begin position="18"/>
        <end position="123"/>
    </location>
</feature>
<dbReference type="SUPFAM" id="SSF100910">
    <property type="entry name" value="Chemosensory protein Csp2"/>
    <property type="match status" value="1"/>
</dbReference>
<dbReference type="Gene3D" id="1.10.2080.10">
    <property type="entry name" value="Insect odorant-binding protein A10/Ejaculatory bulb-specific protein 3"/>
    <property type="match status" value="1"/>
</dbReference>
<evidence type="ECO:0008006" key="4">
    <source>
        <dbReference type="Google" id="ProtNLM"/>
    </source>
</evidence>
<dbReference type="PANTHER" id="PTHR11257">
    <property type="entry name" value="CHEMOSENSORY PROTEIN-RELATED"/>
    <property type="match status" value="1"/>
</dbReference>